<sequence>MGLVLVVVGVTVLLTNRGDESLGWFAYAPLAEATYSPGLVVTSTHLWAAGAAVVGLVATSGAVGFIVGRRDRGRGA</sequence>
<gene>
    <name evidence="2" type="ORF">Cph01nite_09920</name>
</gene>
<evidence type="ECO:0008006" key="4">
    <source>
        <dbReference type="Google" id="ProtNLM"/>
    </source>
</evidence>
<accession>A0ABQ4DIR0</accession>
<dbReference type="EMBL" id="BONP01000004">
    <property type="protein sequence ID" value="GIG39230.1"/>
    <property type="molecule type" value="Genomic_DNA"/>
</dbReference>
<name>A0ABQ4DIR0_9CELL</name>
<keyword evidence="1" id="KW-0812">Transmembrane</keyword>
<protein>
    <recommendedName>
        <fullName evidence="4">Integral membrane protein</fullName>
    </recommendedName>
</protein>
<feature type="transmembrane region" description="Helical" evidence="1">
    <location>
        <begin position="46"/>
        <end position="67"/>
    </location>
</feature>
<keyword evidence="1" id="KW-1133">Transmembrane helix</keyword>
<comment type="caution">
    <text evidence="2">The sequence shown here is derived from an EMBL/GenBank/DDBJ whole genome shotgun (WGS) entry which is preliminary data.</text>
</comment>
<keyword evidence="1" id="KW-0472">Membrane</keyword>
<evidence type="ECO:0000256" key="1">
    <source>
        <dbReference type="SAM" id="Phobius"/>
    </source>
</evidence>
<reference evidence="2 3" key="1">
    <citation type="submission" date="2021-01" db="EMBL/GenBank/DDBJ databases">
        <title>Whole genome shotgun sequence of Cellulomonas phragmiteti NBRC 110785.</title>
        <authorList>
            <person name="Komaki H."/>
            <person name="Tamura T."/>
        </authorList>
    </citation>
    <scope>NUCLEOTIDE SEQUENCE [LARGE SCALE GENOMIC DNA]</scope>
    <source>
        <strain evidence="2 3">NBRC 110785</strain>
    </source>
</reference>
<dbReference type="Proteomes" id="UP000614741">
    <property type="component" value="Unassembled WGS sequence"/>
</dbReference>
<evidence type="ECO:0000313" key="3">
    <source>
        <dbReference type="Proteomes" id="UP000614741"/>
    </source>
</evidence>
<organism evidence="2 3">
    <name type="scientific">Cellulomonas phragmiteti</name>
    <dbReference type="NCBI Taxonomy" id="478780"/>
    <lineage>
        <taxon>Bacteria</taxon>
        <taxon>Bacillati</taxon>
        <taxon>Actinomycetota</taxon>
        <taxon>Actinomycetes</taxon>
        <taxon>Micrococcales</taxon>
        <taxon>Cellulomonadaceae</taxon>
        <taxon>Cellulomonas</taxon>
    </lineage>
</organism>
<proteinExistence type="predicted"/>
<keyword evidence="3" id="KW-1185">Reference proteome</keyword>
<evidence type="ECO:0000313" key="2">
    <source>
        <dbReference type="EMBL" id="GIG39230.1"/>
    </source>
</evidence>